<keyword evidence="5" id="KW-1185">Reference proteome</keyword>
<dbReference type="EMBL" id="KN819396">
    <property type="protein sequence ID" value="KIJ10785.1"/>
    <property type="molecule type" value="Genomic_DNA"/>
</dbReference>
<dbReference type="Proteomes" id="UP000053647">
    <property type="component" value="Unassembled WGS sequence"/>
</dbReference>
<evidence type="ECO:0000313" key="5">
    <source>
        <dbReference type="Proteomes" id="UP000053647"/>
    </source>
</evidence>
<organism evidence="4 5">
    <name type="scientific">Paxillus involutus ATCC 200175</name>
    <dbReference type="NCBI Taxonomy" id="664439"/>
    <lineage>
        <taxon>Eukaryota</taxon>
        <taxon>Fungi</taxon>
        <taxon>Dikarya</taxon>
        <taxon>Basidiomycota</taxon>
        <taxon>Agaricomycotina</taxon>
        <taxon>Agaricomycetes</taxon>
        <taxon>Agaricomycetidae</taxon>
        <taxon>Boletales</taxon>
        <taxon>Paxilineae</taxon>
        <taxon>Paxillaceae</taxon>
        <taxon>Paxillus</taxon>
    </lineage>
</organism>
<sequence length="834" mass="95055">MVALGVGNISKAFPEGFGLHHLLDRVPGPDVVSIAVLMDEIIRTPTFSVLSDSRFTSWSALSSAICDAIITSSVYYYLRPARTGIVRKGNIIKRLNFVFIQMGLLSFINALAVVLLYSIQDRLLGQYLTAAPGIILGKSYVNSMLAVSASKKLHLNVAEKHSSSENEDVSDEFKVAPEPTNKHSKGTRLKGTSSEPERHGKLWMLPELNLDVLLHIFTFLLPMDLLNLARTTKAFRRLLMQKSSAPVWEAARRQTEHDLPDCPPDLSEPQYANLAFDPHCHNCWRLAHTIHWQLRRRYCLECRKKCLRRPGGRVPMNVSPMEFLNIGPGRVEWVVDIKQHDKLVEEYDKISIDKRDEFVAQKKRMVSDINEHAGECRQWLERVNAVRSHELYAAQVVRQESIISRLKDIGYEPEINYFSKDAAELKQDPIFKSSKQLTEREWQYVLPRLIQIMDGMRQKRMKIEVHNARRNLLTILYNDYRRNHAPIAAFADLLPSLHDVVNFVPFYTIVKLPADVNVDKATFKPAFDQLPTLTGEWKARAEAQLASLVTIPTNLPAAEESTDSNQEQERKSSVERLKLASAVFEVKLGSSRGELLTYPDIMAHPVFDGHFRRHGKALRVWSLIDSRGNRVVELLRGASHVVRLCGLDPHTATVDDMDRRNPRLICTQCDHGEQTVGVYTWKNALQHIRWHVDQMPSDLTEEEQHWEVLADNLVPMVEALEEPTVFVPPSCTLEVCCAMCRRRHVGAPRFSLPRRRHFEECSVSEFDSEEDEMEEEGPPCELEEHLINTHYTGRTLLIEGVHYVHAEPSIAKPVSKVFMTKNGDAVSFKAEKAQ</sequence>
<dbReference type="AlphaFoldDB" id="A0A0C9T522"/>
<keyword evidence="2" id="KW-0812">Transmembrane</keyword>
<feature type="transmembrane region" description="Helical" evidence="2">
    <location>
        <begin position="98"/>
        <end position="119"/>
    </location>
</feature>
<dbReference type="InterPro" id="IPR045339">
    <property type="entry name" value="DUF6534"/>
</dbReference>
<feature type="domain" description="F-box" evidence="3">
    <location>
        <begin position="202"/>
        <end position="251"/>
    </location>
</feature>
<gene>
    <name evidence="4" type="ORF">PAXINDRAFT_101915</name>
</gene>
<dbReference type="Pfam" id="PF00646">
    <property type="entry name" value="F-box"/>
    <property type="match status" value="1"/>
</dbReference>
<dbReference type="Pfam" id="PF20152">
    <property type="entry name" value="DUF6534"/>
    <property type="match status" value="1"/>
</dbReference>
<keyword evidence="2" id="KW-1133">Transmembrane helix</keyword>
<evidence type="ECO:0000313" key="4">
    <source>
        <dbReference type="EMBL" id="KIJ10785.1"/>
    </source>
</evidence>
<reference evidence="5" key="2">
    <citation type="submission" date="2015-01" db="EMBL/GenBank/DDBJ databases">
        <title>Evolutionary Origins and Diversification of the Mycorrhizal Mutualists.</title>
        <authorList>
            <consortium name="DOE Joint Genome Institute"/>
            <consortium name="Mycorrhizal Genomics Consortium"/>
            <person name="Kohler A."/>
            <person name="Kuo A."/>
            <person name="Nagy L.G."/>
            <person name="Floudas D."/>
            <person name="Copeland A."/>
            <person name="Barry K.W."/>
            <person name="Cichocki N."/>
            <person name="Veneault-Fourrey C."/>
            <person name="LaButti K."/>
            <person name="Lindquist E.A."/>
            <person name="Lipzen A."/>
            <person name="Lundell T."/>
            <person name="Morin E."/>
            <person name="Murat C."/>
            <person name="Riley R."/>
            <person name="Ohm R."/>
            <person name="Sun H."/>
            <person name="Tunlid A."/>
            <person name="Henrissat B."/>
            <person name="Grigoriev I.V."/>
            <person name="Hibbett D.S."/>
            <person name="Martin F."/>
        </authorList>
    </citation>
    <scope>NUCLEOTIDE SEQUENCE [LARGE SCALE GENOMIC DNA]</scope>
    <source>
        <strain evidence="5">ATCC 200175</strain>
    </source>
</reference>
<evidence type="ECO:0000256" key="2">
    <source>
        <dbReference type="SAM" id="Phobius"/>
    </source>
</evidence>
<accession>A0A0C9T522</accession>
<dbReference type="HOGENOM" id="CLU_010790_2_4_1"/>
<reference evidence="4 5" key="1">
    <citation type="submission" date="2014-06" db="EMBL/GenBank/DDBJ databases">
        <authorList>
            <consortium name="DOE Joint Genome Institute"/>
            <person name="Kuo A."/>
            <person name="Kohler A."/>
            <person name="Nagy L.G."/>
            <person name="Floudas D."/>
            <person name="Copeland A."/>
            <person name="Barry K.W."/>
            <person name="Cichocki N."/>
            <person name="Veneault-Fourrey C."/>
            <person name="LaButti K."/>
            <person name="Lindquist E.A."/>
            <person name="Lipzen A."/>
            <person name="Lundell T."/>
            <person name="Morin E."/>
            <person name="Murat C."/>
            <person name="Sun H."/>
            <person name="Tunlid A."/>
            <person name="Henrissat B."/>
            <person name="Grigoriev I.V."/>
            <person name="Hibbett D.S."/>
            <person name="Martin F."/>
            <person name="Nordberg H.P."/>
            <person name="Cantor M.N."/>
            <person name="Hua S.X."/>
        </authorList>
    </citation>
    <scope>NUCLEOTIDE SEQUENCE [LARGE SCALE GENOMIC DNA]</scope>
    <source>
        <strain evidence="4 5">ATCC 200175</strain>
    </source>
</reference>
<keyword evidence="2" id="KW-0472">Membrane</keyword>
<name>A0A0C9T522_PAXIN</name>
<dbReference type="InterPro" id="IPR036047">
    <property type="entry name" value="F-box-like_dom_sf"/>
</dbReference>
<evidence type="ECO:0000256" key="1">
    <source>
        <dbReference type="SAM" id="MobiDB-lite"/>
    </source>
</evidence>
<dbReference type="CDD" id="cd09917">
    <property type="entry name" value="F-box_SF"/>
    <property type="match status" value="1"/>
</dbReference>
<proteinExistence type="predicted"/>
<evidence type="ECO:0000259" key="3">
    <source>
        <dbReference type="PROSITE" id="PS50181"/>
    </source>
</evidence>
<feature type="region of interest" description="Disordered" evidence="1">
    <location>
        <begin position="161"/>
        <end position="196"/>
    </location>
</feature>
<protein>
    <submittedName>
        <fullName evidence="4">Unplaced genomic scaffold PAXINscaffold_74, whole genome shotgun sequence</fullName>
    </submittedName>
</protein>
<dbReference type="InterPro" id="IPR001810">
    <property type="entry name" value="F-box_dom"/>
</dbReference>
<dbReference type="OrthoDB" id="2322499at2759"/>
<feature type="transmembrane region" description="Helical" evidence="2">
    <location>
        <begin position="55"/>
        <end position="78"/>
    </location>
</feature>
<dbReference type="SUPFAM" id="SSF81383">
    <property type="entry name" value="F-box domain"/>
    <property type="match status" value="1"/>
</dbReference>
<dbReference type="PROSITE" id="PS50181">
    <property type="entry name" value="FBOX"/>
    <property type="match status" value="1"/>
</dbReference>